<keyword evidence="2" id="KW-1185">Reference proteome</keyword>
<sequence>MAPARPSASPQAWARVLLDRGPALSVRSLAKMKYANPVVDVVINGEPTQLIITNGTFVLYIDGILTCADLSERSYSSANVDFVYARKLLRLQLSGMIQEYAPSKLELPSLHYSSDVILGVFHLRQQWLSPAAVEYFLKSSNATGFIGVGYAFAPQVSPFWRMIMPFTGYVYTGMGNATAGNRSTALRAAWTNGTSTDSPGLLWSEPLAQVEQDHSGNYQGITFPIHNVHFRCVDGPTSDRTASSRRAEVIKEFSSNWDVVVDYNAPCLVLPLQFYDSLATWLGMTYNDEIKLSELRLPTQNIEYDVANKLPLLYFSLSHQGRMLAIPLKRLILPELSSSLKTTVCIQRSNSIAQNGASIFSPLDSDAGTSQRYRLHGSMALPLYNMIQAPIIFGAMVLDSFAQVGINGYTQQVGFMVTDEVDQNVMELSAADCFAKVSCHGQQIYNERINICVDPDCSVYSFHYLDDRTKRCVLRF</sequence>
<name>A0AAV2ZHG4_9STRA</name>
<accession>A0AAV2ZHG4</accession>
<reference evidence="1" key="2">
    <citation type="journal article" date="2023" name="Microbiol Resour">
        <title>Decontamination and Annotation of the Draft Genome Sequence of the Oomycete Lagenidium giganteum ARSEF 373.</title>
        <authorList>
            <person name="Morgan W.R."/>
            <person name="Tartar A."/>
        </authorList>
    </citation>
    <scope>NUCLEOTIDE SEQUENCE</scope>
    <source>
        <strain evidence="1">ARSEF 373</strain>
    </source>
</reference>
<dbReference type="Proteomes" id="UP001146120">
    <property type="component" value="Unassembled WGS sequence"/>
</dbReference>
<protein>
    <submittedName>
        <fullName evidence="1">Uncharacterized protein</fullName>
    </submittedName>
</protein>
<dbReference type="AlphaFoldDB" id="A0AAV2ZHG4"/>
<evidence type="ECO:0000313" key="1">
    <source>
        <dbReference type="EMBL" id="DBA03680.1"/>
    </source>
</evidence>
<dbReference type="EMBL" id="DAKRPA010000016">
    <property type="protein sequence ID" value="DBA03680.1"/>
    <property type="molecule type" value="Genomic_DNA"/>
</dbReference>
<reference evidence="1" key="1">
    <citation type="submission" date="2022-11" db="EMBL/GenBank/DDBJ databases">
        <authorList>
            <person name="Morgan W.R."/>
            <person name="Tartar A."/>
        </authorList>
    </citation>
    <scope>NUCLEOTIDE SEQUENCE</scope>
    <source>
        <strain evidence="1">ARSEF 373</strain>
    </source>
</reference>
<comment type="caution">
    <text evidence="1">The sequence shown here is derived from an EMBL/GenBank/DDBJ whole genome shotgun (WGS) entry which is preliminary data.</text>
</comment>
<evidence type="ECO:0000313" key="2">
    <source>
        <dbReference type="Proteomes" id="UP001146120"/>
    </source>
</evidence>
<organism evidence="1 2">
    <name type="scientific">Lagenidium giganteum</name>
    <dbReference type="NCBI Taxonomy" id="4803"/>
    <lineage>
        <taxon>Eukaryota</taxon>
        <taxon>Sar</taxon>
        <taxon>Stramenopiles</taxon>
        <taxon>Oomycota</taxon>
        <taxon>Peronosporomycetes</taxon>
        <taxon>Pythiales</taxon>
        <taxon>Pythiaceae</taxon>
    </lineage>
</organism>
<gene>
    <name evidence="1" type="ORF">N0F65_004097</name>
</gene>
<proteinExistence type="predicted"/>